<evidence type="ECO:0000313" key="1">
    <source>
        <dbReference type="EMBL" id="KAI5673398.1"/>
    </source>
</evidence>
<reference evidence="2" key="1">
    <citation type="journal article" date="2023" name="Nat. Plants">
        <title>Single-cell RNA sequencing provides a high-resolution roadmap for understanding the multicellular compartmentation of specialized metabolism.</title>
        <authorList>
            <person name="Sun S."/>
            <person name="Shen X."/>
            <person name="Li Y."/>
            <person name="Li Y."/>
            <person name="Wang S."/>
            <person name="Li R."/>
            <person name="Zhang H."/>
            <person name="Shen G."/>
            <person name="Guo B."/>
            <person name="Wei J."/>
            <person name="Xu J."/>
            <person name="St-Pierre B."/>
            <person name="Chen S."/>
            <person name="Sun C."/>
        </authorList>
    </citation>
    <scope>NUCLEOTIDE SEQUENCE [LARGE SCALE GENOMIC DNA]</scope>
</reference>
<dbReference type="Proteomes" id="UP001060085">
    <property type="component" value="Linkage Group LG03"/>
</dbReference>
<keyword evidence="2" id="KW-1185">Reference proteome</keyword>
<comment type="caution">
    <text evidence="1">The sequence shown here is derived from an EMBL/GenBank/DDBJ whole genome shotgun (WGS) entry which is preliminary data.</text>
</comment>
<dbReference type="EMBL" id="CM044703">
    <property type="protein sequence ID" value="KAI5673398.1"/>
    <property type="molecule type" value="Genomic_DNA"/>
</dbReference>
<evidence type="ECO:0000313" key="2">
    <source>
        <dbReference type="Proteomes" id="UP001060085"/>
    </source>
</evidence>
<protein>
    <submittedName>
        <fullName evidence="1">Uncharacterized protein</fullName>
    </submittedName>
</protein>
<organism evidence="1 2">
    <name type="scientific">Catharanthus roseus</name>
    <name type="common">Madagascar periwinkle</name>
    <name type="synonym">Vinca rosea</name>
    <dbReference type="NCBI Taxonomy" id="4058"/>
    <lineage>
        <taxon>Eukaryota</taxon>
        <taxon>Viridiplantae</taxon>
        <taxon>Streptophyta</taxon>
        <taxon>Embryophyta</taxon>
        <taxon>Tracheophyta</taxon>
        <taxon>Spermatophyta</taxon>
        <taxon>Magnoliopsida</taxon>
        <taxon>eudicotyledons</taxon>
        <taxon>Gunneridae</taxon>
        <taxon>Pentapetalae</taxon>
        <taxon>asterids</taxon>
        <taxon>lamiids</taxon>
        <taxon>Gentianales</taxon>
        <taxon>Apocynaceae</taxon>
        <taxon>Rauvolfioideae</taxon>
        <taxon>Vinceae</taxon>
        <taxon>Catharanthinae</taxon>
        <taxon>Catharanthus</taxon>
    </lineage>
</organism>
<accession>A0ACC0BL90</accession>
<gene>
    <name evidence="1" type="ORF">M9H77_13762</name>
</gene>
<sequence length="152" mass="18188">MRRSFLDVGHYLRSGVKLCKPYIQRFAMLGHKSEHKLVDLRIRLDMMIADEVKWTPYRLEEIKDVWTWTSFTVVPTSHCTDDYMAWFLSRTHPRIQSPERLPRGFQLPTATPISKDVLQDMITREVDRDDTDSDTKIRRISDMLRKYYQPRP</sequence>
<proteinExistence type="predicted"/>
<name>A0ACC0BL90_CATRO</name>